<evidence type="ECO:0000256" key="2">
    <source>
        <dbReference type="SAM" id="Phobius"/>
    </source>
</evidence>
<dbReference type="EMBL" id="NHYD01000192">
    <property type="protein sequence ID" value="PPQ94933.1"/>
    <property type="molecule type" value="Genomic_DNA"/>
</dbReference>
<name>A0A409XW06_PSICY</name>
<evidence type="ECO:0000313" key="3">
    <source>
        <dbReference type="EMBL" id="PPQ94933.1"/>
    </source>
</evidence>
<accession>A0A409XW06</accession>
<feature type="region of interest" description="Disordered" evidence="1">
    <location>
        <begin position="71"/>
        <end position="98"/>
    </location>
</feature>
<protein>
    <submittedName>
        <fullName evidence="3">Uncharacterized protein</fullName>
    </submittedName>
</protein>
<keyword evidence="2" id="KW-1133">Transmembrane helix</keyword>
<keyword evidence="4" id="KW-1185">Reference proteome</keyword>
<evidence type="ECO:0000313" key="4">
    <source>
        <dbReference type="Proteomes" id="UP000283269"/>
    </source>
</evidence>
<keyword evidence="2" id="KW-0812">Transmembrane</keyword>
<gene>
    <name evidence="3" type="ORF">CVT25_004419</name>
</gene>
<organism evidence="3 4">
    <name type="scientific">Psilocybe cyanescens</name>
    <dbReference type="NCBI Taxonomy" id="93625"/>
    <lineage>
        <taxon>Eukaryota</taxon>
        <taxon>Fungi</taxon>
        <taxon>Dikarya</taxon>
        <taxon>Basidiomycota</taxon>
        <taxon>Agaricomycotina</taxon>
        <taxon>Agaricomycetes</taxon>
        <taxon>Agaricomycetidae</taxon>
        <taxon>Agaricales</taxon>
        <taxon>Agaricineae</taxon>
        <taxon>Strophariaceae</taxon>
        <taxon>Psilocybe</taxon>
    </lineage>
</organism>
<proteinExistence type="predicted"/>
<feature type="compositionally biased region" description="Acidic residues" evidence="1">
    <location>
        <begin position="88"/>
        <end position="98"/>
    </location>
</feature>
<dbReference type="InParanoid" id="A0A409XW06"/>
<dbReference type="Proteomes" id="UP000283269">
    <property type="component" value="Unassembled WGS sequence"/>
</dbReference>
<keyword evidence="2" id="KW-0472">Membrane</keyword>
<reference evidence="3 4" key="1">
    <citation type="journal article" date="2018" name="Evol. Lett.">
        <title>Horizontal gene cluster transfer increased hallucinogenic mushroom diversity.</title>
        <authorList>
            <person name="Reynolds H.T."/>
            <person name="Vijayakumar V."/>
            <person name="Gluck-Thaler E."/>
            <person name="Korotkin H.B."/>
            <person name="Matheny P.B."/>
            <person name="Slot J.C."/>
        </authorList>
    </citation>
    <scope>NUCLEOTIDE SEQUENCE [LARGE SCALE GENOMIC DNA]</scope>
    <source>
        <strain evidence="3 4">2631</strain>
    </source>
</reference>
<comment type="caution">
    <text evidence="3">The sequence shown here is derived from an EMBL/GenBank/DDBJ whole genome shotgun (WGS) entry which is preliminary data.</text>
</comment>
<feature type="transmembrane region" description="Helical" evidence="2">
    <location>
        <begin position="46"/>
        <end position="64"/>
    </location>
</feature>
<evidence type="ECO:0000256" key="1">
    <source>
        <dbReference type="SAM" id="MobiDB-lite"/>
    </source>
</evidence>
<dbReference type="AlphaFoldDB" id="A0A409XW06"/>
<sequence>MPNSGNTQNNPIEGILSTDFHVVSDTSIRPEPVSLSTQAKRYFHQYFGSAFIWVTIFLSSPFIFRPYPEPKEATCRTSNPKVSRAPSPEEEPDSSAVVDDDDDVQLKPDYEGLYGARELISYLGFRVLEIKVDNPFLESVPVSSVVSASMCDGESTCAQVGSVINQSVGPIEEAAQAKFGMKDVCNFADFVEDLNARGRGHRRSSKDQSSFAAVVADERAASVDDPVELAPLDDSIYCTDKIPIVRLPRSTIQAVIVDRNVQPTYTVENIEDCPVIPDELSVSLSAVLYEYFGSEVSREFDEFLKDMEVPGFEDESSDDPFQLSAAAYMAYKRSPYAWEEVISFIESPSHNAWEYSWNCGPIDSIYYSRDGDWDQEEENIGEGAPLELVSLKLSDTLVVIRSKQIAFALPEDDSDIYDEPSSSPSGFLDQFFTSETLREFENDMDKLLADLSEDEEEVSA</sequence>